<organism evidence="6 7">
    <name type="scientific">Candidatus Faecivivens stercoravium</name>
    <dbReference type="NCBI Taxonomy" id="2840803"/>
    <lineage>
        <taxon>Bacteria</taxon>
        <taxon>Bacillati</taxon>
        <taxon>Bacillota</taxon>
        <taxon>Clostridia</taxon>
        <taxon>Eubacteriales</taxon>
        <taxon>Oscillospiraceae</taxon>
        <taxon>Oscillospiraceae incertae sedis</taxon>
        <taxon>Candidatus Faecivivens</taxon>
    </lineage>
</organism>
<feature type="compositionally biased region" description="Basic and acidic residues" evidence="4">
    <location>
        <begin position="424"/>
        <end position="440"/>
    </location>
</feature>
<evidence type="ECO:0000256" key="3">
    <source>
        <dbReference type="ARBA" id="ARBA00023204"/>
    </source>
</evidence>
<protein>
    <submittedName>
        <fullName evidence="6">DNA mismatch repair endonuclease MutL</fullName>
    </submittedName>
</protein>
<feature type="region of interest" description="Disordered" evidence="4">
    <location>
        <begin position="473"/>
        <end position="510"/>
    </location>
</feature>
<feature type="compositionally biased region" description="Basic and acidic residues" evidence="4">
    <location>
        <begin position="377"/>
        <end position="409"/>
    </location>
</feature>
<dbReference type="InterPro" id="IPR014721">
    <property type="entry name" value="Ribsml_uS5_D2-typ_fold_subgr"/>
</dbReference>
<dbReference type="GO" id="GO:0005524">
    <property type="term" value="F:ATP binding"/>
    <property type="evidence" value="ECO:0007669"/>
    <property type="project" value="InterPro"/>
</dbReference>
<dbReference type="NCBIfam" id="TIGR00585">
    <property type="entry name" value="mutl"/>
    <property type="match status" value="1"/>
</dbReference>
<gene>
    <name evidence="6" type="primary">mutL</name>
    <name evidence="6" type="ORF">IAB37_04400</name>
</gene>
<dbReference type="InterPro" id="IPR020568">
    <property type="entry name" value="Ribosomal_Su5_D2-typ_SF"/>
</dbReference>
<dbReference type="GO" id="GO:0004519">
    <property type="term" value="F:endonuclease activity"/>
    <property type="evidence" value="ECO:0007669"/>
    <property type="project" value="UniProtKB-KW"/>
</dbReference>
<accession>A0A9D1DXS1</accession>
<dbReference type="PANTHER" id="PTHR10073:SF12">
    <property type="entry name" value="DNA MISMATCH REPAIR PROTEIN MLH1"/>
    <property type="match status" value="1"/>
</dbReference>
<evidence type="ECO:0000259" key="5">
    <source>
        <dbReference type="SMART" id="SM01340"/>
    </source>
</evidence>
<feature type="domain" description="DNA mismatch repair protein S5" evidence="5">
    <location>
        <begin position="209"/>
        <end position="327"/>
    </location>
</feature>
<dbReference type="SUPFAM" id="SSF54211">
    <property type="entry name" value="Ribosomal protein S5 domain 2-like"/>
    <property type="match status" value="1"/>
</dbReference>
<dbReference type="GO" id="GO:0006298">
    <property type="term" value="P:mismatch repair"/>
    <property type="evidence" value="ECO:0007669"/>
    <property type="project" value="InterPro"/>
</dbReference>
<dbReference type="Pfam" id="PF13589">
    <property type="entry name" value="HATPase_c_3"/>
    <property type="match status" value="1"/>
</dbReference>
<dbReference type="FunFam" id="3.30.565.10:FF:000003">
    <property type="entry name" value="DNA mismatch repair endonuclease MutL"/>
    <property type="match status" value="1"/>
</dbReference>
<keyword evidence="3" id="KW-0234">DNA repair</keyword>
<dbReference type="SUPFAM" id="SSF55874">
    <property type="entry name" value="ATPase domain of HSP90 chaperone/DNA topoisomerase II/histidine kinase"/>
    <property type="match status" value="1"/>
</dbReference>
<name>A0A9D1DXS1_9FIRM</name>
<evidence type="ECO:0000256" key="2">
    <source>
        <dbReference type="ARBA" id="ARBA00022763"/>
    </source>
</evidence>
<dbReference type="AlphaFoldDB" id="A0A9D1DXS1"/>
<dbReference type="Gene3D" id="3.30.565.10">
    <property type="entry name" value="Histidine kinase-like ATPase, C-terminal domain"/>
    <property type="match status" value="1"/>
</dbReference>
<keyword evidence="6" id="KW-0255">Endonuclease</keyword>
<feature type="compositionally biased region" description="Acidic residues" evidence="4">
    <location>
        <begin position="476"/>
        <end position="489"/>
    </location>
</feature>
<dbReference type="Gene3D" id="3.30.230.10">
    <property type="match status" value="1"/>
</dbReference>
<reference evidence="6" key="2">
    <citation type="journal article" date="2021" name="PeerJ">
        <title>Extensive microbial diversity within the chicken gut microbiome revealed by metagenomics and culture.</title>
        <authorList>
            <person name="Gilroy R."/>
            <person name="Ravi A."/>
            <person name="Getino M."/>
            <person name="Pursley I."/>
            <person name="Horton D.L."/>
            <person name="Alikhan N.F."/>
            <person name="Baker D."/>
            <person name="Gharbi K."/>
            <person name="Hall N."/>
            <person name="Watson M."/>
            <person name="Adriaenssens E.M."/>
            <person name="Foster-Nyarko E."/>
            <person name="Jarju S."/>
            <person name="Secka A."/>
            <person name="Antonio M."/>
            <person name="Oren A."/>
            <person name="Chaudhuri R.R."/>
            <person name="La Ragione R."/>
            <person name="Hildebrand F."/>
            <person name="Pallen M.J."/>
        </authorList>
    </citation>
    <scope>NUCLEOTIDE SEQUENCE</scope>
    <source>
        <strain evidence="6">CHK189-12415</strain>
    </source>
</reference>
<dbReference type="Pfam" id="PF01119">
    <property type="entry name" value="DNA_mis_repair"/>
    <property type="match status" value="1"/>
</dbReference>
<dbReference type="InterPro" id="IPR038973">
    <property type="entry name" value="MutL/Mlh/Pms-like"/>
</dbReference>
<dbReference type="PANTHER" id="PTHR10073">
    <property type="entry name" value="DNA MISMATCH REPAIR PROTEIN MLH, PMS, MUTL"/>
    <property type="match status" value="1"/>
</dbReference>
<dbReference type="GO" id="GO:0030983">
    <property type="term" value="F:mismatched DNA binding"/>
    <property type="evidence" value="ECO:0007669"/>
    <property type="project" value="InterPro"/>
</dbReference>
<feature type="region of interest" description="Disordered" evidence="4">
    <location>
        <begin position="332"/>
        <end position="361"/>
    </location>
</feature>
<dbReference type="InterPro" id="IPR002099">
    <property type="entry name" value="MutL/Mlh/PMS"/>
</dbReference>
<evidence type="ECO:0000313" key="6">
    <source>
        <dbReference type="EMBL" id="HIR60796.1"/>
    </source>
</evidence>
<dbReference type="InterPro" id="IPR014762">
    <property type="entry name" value="DNA_mismatch_repair_CS"/>
</dbReference>
<feature type="non-terminal residue" evidence="6">
    <location>
        <position position="533"/>
    </location>
</feature>
<reference evidence="6" key="1">
    <citation type="submission" date="2020-10" db="EMBL/GenBank/DDBJ databases">
        <authorList>
            <person name="Gilroy R."/>
        </authorList>
    </citation>
    <scope>NUCLEOTIDE SEQUENCE</scope>
    <source>
        <strain evidence="6">CHK189-12415</strain>
    </source>
</reference>
<keyword evidence="2" id="KW-0227">DNA damage</keyword>
<keyword evidence="6" id="KW-0378">Hydrolase</keyword>
<evidence type="ECO:0000313" key="7">
    <source>
        <dbReference type="Proteomes" id="UP000824241"/>
    </source>
</evidence>
<evidence type="ECO:0000256" key="1">
    <source>
        <dbReference type="ARBA" id="ARBA00006082"/>
    </source>
</evidence>
<dbReference type="InterPro" id="IPR013507">
    <property type="entry name" value="DNA_mismatch_S5_2-like"/>
</dbReference>
<dbReference type="GO" id="GO:0016887">
    <property type="term" value="F:ATP hydrolysis activity"/>
    <property type="evidence" value="ECO:0007669"/>
    <property type="project" value="InterPro"/>
</dbReference>
<dbReference type="CDD" id="cd00782">
    <property type="entry name" value="MutL_Trans"/>
    <property type="match status" value="1"/>
</dbReference>
<comment type="similarity">
    <text evidence="1">Belongs to the DNA mismatch repair MutL/HexB family.</text>
</comment>
<feature type="region of interest" description="Disordered" evidence="4">
    <location>
        <begin position="377"/>
        <end position="453"/>
    </location>
</feature>
<dbReference type="Proteomes" id="UP000824241">
    <property type="component" value="Unassembled WGS sequence"/>
</dbReference>
<comment type="caution">
    <text evidence="6">The sequence shown here is derived from an EMBL/GenBank/DDBJ whole genome shotgun (WGS) entry which is preliminary data.</text>
</comment>
<dbReference type="SMART" id="SM01340">
    <property type="entry name" value="DNA_mis_repair"/>
    <property type="match status" value="1"/>
</dbReference>
<keyword evidence="6" id="KW-0540">Nuclease</keyword>
<dbReference type="PROSITE" id="PS00058">
    <property type="entry name" value="DNA_MISMATCH_REPAIR_1"/>
    <property type="match status" value="1"/>
</dbReference>
<dbReference type="GO" id="GO:0140664">
    <property type="term" value="F:ATP-dependent DNA damage sensor activity"/>
    <property type="evidence" value="ECO:0007669"/>
    <property type="project" value="InterPro"/>
</dbReference>
<dbReference type="GO" id="GO:0032300">
    <property type="term" value="C:mismatch repair complex"/>
    <property type="evidence" value="ECO:0007669"/>
    <property type="project" value="InterPro"/>
</dbReference>
<dbReference type="InterPro" id="IPR036890">
    <property type="entry name" value="HATPase_C_sf"/>
</dbReference>
<proteinExistence type="inferred from homology"/>
<evidence type="ECO:0000256" key="4">
    <source>
        <dbReference type="SAM" id="MobiDB-lite"/>
    </source>
</evidence>
<sequence>MPKINVLPREVAELIAAGEVIERPASIVKELVENAIDAGSTAVTVEIQHGGVKYLRVTDNGCGIEREDAPKAFMRHATSKVRDASDLDSIGTLGFRGEALASIAAVAHVEMMTKVRGAAAGTLVQVSGSEVVGVSDAGCPDGTTIVVRDVFYNVPARLKFLKKDATESGAVASIVDKIALSHPEISFSFIRDGKQVYRTPGNGDLMGAVYTVLGRDFAKGMLPVDYSSGGVRVSGFICRPAAARSNRSMEHFFVNGRYTRTRTCGVALEEGYRGALMVGKFPSCVLMLSMPCELVDVNVHPAKIEVRFQSEKAVFDAVYFAVKSTLLKDGELAPKPASHNTASPVTSPFAGRTEGEQVPLPKRDAPAFAEMSAAEFKARFQPEKKPEEKPGAKVQLREEWLPPKRREVSLDVEPDPQDFPDLPGRPEEKRKAAEAKRPPEPEEEEQPVLPAFGKEKIASPVAYRVGVSADPALNVEFDEEADGGPEADETPAVQPPEPETVPEPAKPAPPPVTVFGEVFSTYILCQIGEEFVL</sequence>
<dbReference type="EMBL" id="DVHA01000142">
    <property type="protein sequence ID" value="HIR60796.1"/>
    <property type="molecule type" value="Genomic_DNA"/>
</dbReference>
<feature type="compositionally biased region" description="Pro residues" evidence="4">
    <location>
        <begin position="493"/>
        <end position="510"/>
    </location>
</feature>
<dbReference type="CDD" id="cd16926">
    <property type="entry name" value="HATPase_MutL-MLH-PMS-like"/>
    <property type="match status" value="1"/>
</dbReference>